<keyword evidence="3" id="KW-1133">Transmembrane helix</keyword>
<keyword evidence="7" id="KW-1185">Reference proteome</keyword>
<keyword evidence="1" id="KW-0378">Hydrolase</keyword>
<evidence type="ECO:0000256" key="2">
    <source>
        <dbReference type="SAM" id="MobiDB-lite"/>
    </source>
</evidence>
<keyword evidence="3" id="KW-0812">Transmembrane</keyword>
<dbReference type="Gene3D" id="2.40.70.10">
    <property type="entry name" value="Acid Proteases"/>
    <property type="match status" value="1"/>
</dbReference>
<reference evidence="6 7" key="2">
    <citation type="submission" date="2018-11" db="EMBL/GenBank/DDBJ databases">
        <authorList>
            <consortium name="Pathogen Informatics"/>
        </authorList>
    </citation>
    <scope>NUCLEOTIDE SEQUENCE [LARGE SCALE GENOMIC DNA]</scope>
</reference>
<evidence type="ECO:0000313" key="8">
    <source>
        <dbReference type="WBParaSite" id="NBR_0001278701-mRNA-1"/>
    </source>
</evidence>
<dbReference type="PANTHER" id="PTHR36943:SF1">
    <property type="entry name" value="CCHC-TYPE DOMAIN-CONTAINING PROTEIN"/>
    <property type="match status" value="1"/>
</dbReference>
<feature type="domain" description="Peptidase A2" evidence="4">
    <location>
        <begin position="551"/>
        <end position="589"/>
    </location>
</feature>
<feature type="region of interest" description="Disordered" evidence="2">
    <location>
        <begin position="484"/>
        <end position="523"/>
    </location>
</feature>
<dbReference type="SUPFAM" id="SSF50630">
    <property type="entry name" value="Acid proteases"/>
    <property type="match status" value="1"/>
</dbReference>
<dbReference type="STRING" id="27835.A0A158R0Z2"/>
<organism evidence="8">
    <name type="scientific">Nippostrongylus brasiliensis</name>
    <name type="common">Rat hookworm</name>
    <dbReference type="NCBI Taxonomy" id="27835"/>
    <lineage>
        <taxon>Eukaryota</taxon>
        <taxon>Metazoa</taxon>
        <taxon>Ecdysozoa</taxon>
        <taxon>Nematoda</taxon>
        <taxon>Chromadorea</taxon>
        <taxon>Rhabditida</taxon>
        <taxon>Rhabditina</taxon>
        <taxon>Rhabditomorpha</taxon>
        <taxon>Strongyloidea</taxon>
        <taxon>Heligmosomidae</taxon>
        <taxon>Nippostrongylus</taxon>
    </lineage>
</organism>
<accession>A0A158R0Z2</accession>
<evidence type="ECO:0000256" key="3">
    <source>
        <dbReference type="SAM" id="Phobius"/>
    </source>
</evidence>
<dbReference type="InterPro" id="IPR021109">
    <property type="entry name" value="Peptidase_aspartic_dom_sf"/>
</dbReference>
<feature type="transmembrane region" description="Helical" evidence="3">
    <location>
        <begin position="800"/>
        <end position="819"/>
    </location>
</feature>
<feature type="compositionally biased region" description="Basic residues" evidence="2">
    <location>
        <begin position="509"/>
        <end position="520"/>
    </location>
</feature>
<feature type="transmembrane region" description="Helical" evidence="3">
    <location>
        <begin position="1016"/>
        <end position="1037"/>
    </location>
</feature>
<dbReference type="GO" id="GO:0006508">
    <property type="term" value="P:proteolysis"/>
    <property type="evidence" value="ECO:0007669"/>
    <property type="project" value="InterPro"/>
</dbReference>
<reference evidence="8" key="1">
    <citation type="submission" date="2016-04" db="UniProtKB">
        <authorList>
            <consortium name="WormBaseParasite"/>
        </authorList>
    </citation>
    <scope>IDENTIFICATION</scope>
</reference>
<dbReference type="WBParaSite" id="NBR_0001278701-mRNA-1">
    <property type="protein sequence ID" value="NBR_0001278701-mRNA-1"/>
    <property type="gene ID" value="NBR_0001278701"/>
</dbReference>
<dbReference type="InterPro" id="IPR003961">
    <property type="entry name" value="FN3_dom"/>
</dbReference>
<name>A0A158R0Z2_NIPBR</name>
<protein>
    <submittedName>
        <fullName evidence="8">Peptidase A2 domain-containing protein</fullName>
    </submittedName>
</protein>
<feature type="transmembrane region" description="Helical" evidence="3">
    <location>
        <begin position="1057"/>
        <end position="1075"/>
    </location>
</feature>
<evidence type="ECO:0000313" key="7">
    <source>
        <dbReference type="Proteomes" id="UP000271162"/>
    </source>
</evidence>
<sequence length="1105" mass="125262">MVKSVFQMTAEYGSYRTPENPYRQSFSEIGDPGWTTQVAIWVVRDYPTDNRFVFWTPNNPHRRTAPPPKDLEVVQGQSVKEIIVTFTPVPKEELYGVDKGCEVRACESMHLDEKCVKKRGDPGEKKFHLQVPNYNVLYYVAAACATAAGMGPFSNFATIQLEAPQGLGDLAVSSGFIVDGVSEFARPFMNLSPPVQHHYLLVVSNKPVDSALVYRSSGHNNWRSGPTRTHAMDQLANIIAVMQQQMQLIQQQQQESTENFMRMLEKIEARTALSSSIVVKDKHSIFDSLYRRIEKFVFDAENGRTFDVWFKRFKDVFDNDCGDLDDKEKTRLLVSRLDEDCHQLFCGSISPRLPSDLSWDEALATLERLFGSSKTLFRRRFECFKIQYDHQNFTTYETLVRTRCADAKLDSIDFDGLQCLVYVAGFQGAEFADYRTRLLRKLDQAEKLSIKDLTAECQLIKSYKEDARMLENAAMRTPTINFVSRKKFRSRQRQRRDKNESASGDHQRQRTPSHPRRRNPGGRSYQMKSIIAALQKDAQPHLEVVVNGRPLSLLLDTGAMITMISRSNWKRLGKPPLSNSDTVINAANGSRIDTDGRFEAEFMLKKSDGYSHSGRGLCYVNEKLDVFGWEWIQQVPDLLRPLQNYINSHNVIVDLVAHRGMNIILKWIIVWKNGSDIADSQIKDVVLYQRRRDKSSKTPTINSIKVFKDLREIIIGIDSIHKFCSKIKSIKKEEDEQKEETMKRKKEGGDSQAVGMALSPGFKFDLGCYSYSINVTFTPGFDLEKATDEVCYSPLSPGFVIGYVAIIVLIMSMICVYMYKRKSRGERPGRVPVAPSVMRLPMTSCLRPGRVPVAPSVKARPRRMFIYSCSAYSLAVTVNFATDISYLLMLEKEYTLAQCSTIRNLLMNPLAAQGAVDAVDRFTVIFSYGCLQEKTIISLYILFPLLGFGFSLMNTLVSEELLTDEVCGVVKSLLTFFAATLYFLIYKMVNKQLSKVGPSTLASTKLTQDRYYKDRAIVSLFAVCSVLPLVFAIPTILLNIIESTLDIQSKVVDIGGAIFLDLAIPSVWSAYILYIPSIRHGLRDMLFVTKRKSASSVVNLKQLNI</sequence>
<feature type="transmembrane region" description="Helical" evidence="3">
    <location>
        <begin position="969"/>
        <end position="986"/>
    </location>
</feature>
<feature type="compositionally biased region" description="Basic residues" evidence="2">
    <location>
        <begin position="484"/>
        <end position="496"/>
    </location>
</feature>
<dbReference type="GO" id="GO:0004190">
    <property type="term" value="F:aspartic-type endopeptidase activity"/>
    <property type="evidence" value="ECO:0007669"/>
    <property type="project" value="InterPro"/>
</dbReference>
<gene>
    <name evidence="6" type="ORF">NBR_LOCUS12788</name>
</gene>
<proteinExistence type="predicted"/>
<evidence type="ECO:0000259" key="4">
    <source>
        <dbReference type="PROSITE" id="PS50175"/>
    </source>
</evidence>
<evidence type="ECO:0000313" key="6">
    <source>
        <dbReference type="EMBL" id="VDL76377.1"/>
    </source>
</evidence>
<dbReference type="InterPro" id="IPR001995">
    <property type="entry name" value="Peptidase_A2_cat"/>
</dbReference>
<dbReference type="InterPro" id="IPR055510">
    <property type="entry name" value="DUF7083"/>
</dbReference>
<dbReference type="AlphaFoldDB" id="A0A158R0Z2"/>
<dbReference type="PROSITE" id="PS50175">
    <property type="entry name" value="ASP_PROT_RETROV"/>
    <property type="match status" value="1"/>
</dbReference>
<evidence type="ECO:0000256" key="1">
    <source>
        <dbReference type="ARBA" id="ARBA00022801"/>
    </source>
</evidence>
<feature type="transmembrane region" description="Helical" evidence="3">
    <location>
        <begin position="937"/>
        <end position="957"/>
    </location>
</feature>
<evidence type="ECO:0000259" key="5">
    <source>
        <dbReference type="PROSITE" id="PS50853"/>
    </source>
</evidence>
<dbReference type="Proteomes" id="UP000271162">
    <property type="component" value="Unassembled WGS sequence"/>
</dbReference>
<dbReference type="Pfam" id="PF23309">
    <property type="entry name" value="DUF7083"/>
    <property type="match status" value="1"/>
</dbReference>
<dbReference type="EMBL" id="UYSL01020859">
    <property type="protein sequence ID" value="VDL76377.1"/>
    <property type="molecule type" value="Genomic_DNA"/>
</dbReference>
<dbReference type="PROSITE" id="PS50853">
    <property type="entry name" value="FN3"/>
    <property type="match status" value="1"/>
</dbReference>
<dbReference type="Pfam" id="PF13650">
    <property type="entry name" value="Asp_protease_2"/>
    <property type="match status" value="1"/>
</dbReference>
<feature type="domain" description="Fibronectin type-III" evidence="5">
    <location>
        <begin position="67"/>
        <end position="164"/>
    </location>
</feature>
<dbReference type="PANTHER" id="PTHR36943">
    <property type="entry name" value="CCHC-TYPE DOMAIN-CONTAINING PROTEIN"/>
    <property type="match status" value="1"/>
</dbReference>
<keyword evidence="3" id="KW-0472">Membrane</keyword>
<feature type="compositionally biased region" description="Basic and acidic residues" evidence="2">
    <location>
        <begin position="497"/>
        <end position="508"/>
    </location>
</feature>